<dbReference type="AlphaFoldDB" id="A0A177YNH1"/>
<protein>
    <recommendedName>
        <fullName evidence="6">Capsular polysaccharide biosynthesis protein</fullName>
    </recommendedName>
</protein>
<dbReference type="EMBL" id="LVHI01000002">
    <property type="protein sequence ID" value="OAK56931.1"/>
    <property type="molecule type" value="Genomic_DNA"/>
</dbReference>
<evidence type="ECO:0000256" key="2">
    <source>
        <dbReference type="SAM" id="MobiDB-lite"/>
    </source>
</evidence>
<comment type="caution">
    <text evidence="4">The sequence shown here is derived from an EMBL/GenBank/DDBJ whole genome shotgun (WGS) entry which is preliminary data.</text>
</comment>
<keyword evidence="5" id="KW-1185">Reference proteome</keyword>
<keyword evidence="3" id="KW-1133">Transmembrane helix</keyword>
<sequence length="419" mass="44314">MHRGDVPPPIDLAGHMRELGRALLPAFVIAVLVGAGVFYVRSELTEKQYSASIVTEIKPAQTLIPGDAFIEQMRAPFEQLATDTDVLNQVLSEVDTDMDAGQLSASLELVPGTSPALLTYTVTTDSPETALALAQSMVTTVAQAANANYARDTQGQVEQAQASIAAAEARVNSLAADDPNRSAAETQLSQLQQQLSQLQSGGGDQLVVLSSPEQNTTPVSPKPMSEALVAALATLVVAAELIVLLRGRFGSSPNRSWARRVAKKNGAAFDATSSGDLPPILASRIDSLHRGSSVSASNARHAASKRDAVVVVLVGDEAVYRPTRGYAADAAAGRPVVVTMGLTDEWWRAVDVADIDTVAVLVSKAGKDKKAAARALKQIHEFGISSFLVLQPKNKNKNKDHQANQATPQQNTEVDTRAN</sequence>
<reference evidence="4 5" key="1">
    <citation type="submission" date="2016-03" db="EMBL/GenBank/DDBJ databases">
        <title>Genome sequence of Rhodococcus kyotonensis KB10.</title>
        <authorList>
            <person name="Jeong H."/>
            <person name="Hong C.E."/>
            <person name="Jo S.H."/>
            <person name="Park J.M."/>
        </authorList>
    </citation>
    <scope>NUCLEOTIDE SEQUENCE [LARGE SCALE GENOMIC DNA]</scope>
    <source>
        <strain evidence="4 5">KB10</strain>
    </source>
</reference>
<proteinExistence type="predicted"/>
<evidence type="ECO:0000313" key="5">
    <source>
        <dbReference type="Proteomes" id="UP000077519"/>
    </source>
</evidence>
<feature type="compositionally biased region" description="Polar residues" evidence="2">
    <location>
        <begin position="403"/>
        <end position="413"/>
    </location>
</feature>
<evidence type="ECO:0000256" key="1">
    <source>
        <dbReference type="SAM" id="Coils"/>
    </source>
</evidence>
<evidence type="ECO:0000256" key="3">
    <source>
        <dbReference type="SAM" id="Phobius"/>
    </source>
</evidence>
<keyword evidence="3" id="KW-0812">Transmembrane</keyword>
<gene>
    <name evidence="4" type="ORF">A3K89_15075</name>
</gene>
<feature type="transmembrane region" description="Helical" evidence="3">
    <location>
        <begin position="22"/>
        <end position="40"/>
    </location>
</feature>
<evidence type="ECO:0008006" key="6">
    <source>
        <dbReference type="Google" id="ProtNLM"/>
    </source>
</evidence>
<feature type="region of interest" description="Disordered" evidence="2">
    <location>
        <begin position="395"/>
        <end position="419"/>
    </location>
</feature>
<accession>A0A177YNH1</accession>
<evidence type="ECO:0000313" key="4">
    <source>
        <dbReference type="EMBL" id="OAK56931.1"/>
    </source>
</evidence>
<keyword evidence="3" id="KW-0472">Membrane</keyword>
<name>A0A177YNH1_9NOCA</name>
<organism evidence="4 5">
    <name type="scientific">Rhodococcoides kyotonense</name>
    <dbReference type="NCBI Taxonomy" id="398843"/>
    <lineage>
        <taxon>Bacteria</taxon>
        <taxon>Bacillati</taxon>
        <taxon>Actinomycetota</taxon>
        <taxon>Actinomycetes</taxon>
        <taxon>Mycobacteriales</taxon>
        <taxon>Nocardiaceae</taxon>
        <taxon>Rhodococcoides</taxon>
    </lineage>
</organism>
<keyword evidence="1" id="KW-0175">Coiled coil</keyword>
<feature type="coiled-coil region" evidence="1">
    <location>
        <begin position="150"/>
        <end position="201"/>
    </location>
</feature>
<dbReference type="Proteomes" id="UP000077519">
    <property type="component" value="Unassembled WGS sequence"/>
</dbReference>